<protein>
    <recommendedName>
        <fullName evidence="2">UPF0251 protein MLAUSG7_1291</fullName>
    </recommendedName>
</protein>
<accession>A0A8D6SVC0</accession>
<dbReference type="Gene3D" id="1.10.10.10">
    <property type="entry name" value="Winged helix-like DNA-binding domain superfamily/Winged helix DNA-binding domain"/>
    <property type="match status" value="1"/>
</dbReference>
<dbReference type="PANTHER" id="PTHR37478:SF2">
    <property type="entry name" value="UPF0251 PROTEIN TK0562"/>
    <property type="match status" value="1"/>
</dbReference>
<dbReference type="GeneID" id="65884085"/>
<dbReference type="SUPFAM" id="SSF88659">
    <property type="entry name" value="Sigma3 and sigma4 domains of RNA polymerase sigma factors"/>
    <property type="match status" value="1"/>
</dbReference>
<comment type="similarity">
    <text evidence="1 2">Belongs to the UPF0251 family.</text>
</comment>
<dbReference type="HAMAP" id="MF_00674">
    <property type="entry name" value="UPF0251"/>
    <property type="match status" value="1"/>
</dbReference>
<organism evidence="3 4">
    <name type="scientific">Methanocaldococcus lauensis</name>
    <dbReference type="NCBI Taxonomy" id="2546128"/>
    <lineage>
        <taxon>Archaea</taxon>
        <taxon>Methanobacteriati</taxon>
        <taxon>Methanobacteriota</taxon>
        <taxon>Methanomada group</taxon>
        <taxon>Methanococci</taxon>
        <taxon>Methanococcales</taxon>
        <taxon>Methanocaldococcaceae</taxon>
        <taxon>Methanocaldococcus</taxon>
    </lineage>
</organism>
<dbReference type="KEGG" id="mesg:MLAUSG7_1291"/>
<dbReference type="PANTHER" id="PTHR37478">
    <property type="match status" value="1"/>
</dbReference>
<dbReference type="EMBL" id="LR792632">
    <property type="protein sequence ID" value="CAB3289571.1"/>
    <property type="molecule type" value="Genomic_DNA"/>
</dbReference>
<dbReference type="AlphaFoldDB" id="A0A8D6SVT0"/>
<evidence type="ECO:0000256" key="2">
    <source>
        <dbReference type="HAMAP-Rule" id="MF_00674"/>
    </source>
</evidence>
<dbReference type="Proteomes" id="UP000679213">
    <property type="component" value="Chromosome I"/>
</dbReference>
<evidence type="ECO:0000256" key="1">
    <source>
        <dbReference type="ARBA" id="ARBA00009350"/>
    </source>
</evidence>
<dbReference type="InterPro" id="IPR013324">
    <property type="entry name" value="RNA_pol_sigma_r3/r4-like"/>
</dbReference>
<dbReference type="InterPro" id="IPR036388">
    <property type="entry name" value="WH-like_DNA-bd_sf"/>
</dbReference>
<name>A0A8D6SVT0_9EURY</name>
<dbReference type="Pfam" id="PF02001">
    <property type="entry name" value="DUF134"/>
    <property type="match status" value="1"/>
</dbReference>
<dbReference type="InterPro" id="IPR002852">
    <property type="entry name" value="UPF0251"/>
</dbReference>
<evidence type="ECO:0000313" key="4">
    <source>
        <dbReference type="Proteomes" id="UP000679213"/>
    </source>
</evidence>
<sequence>MGRRGRPKIPRFISEEPKFRIFKPHGVPFRHLDKVVLTVDELEAIRLVDYMDFTQEEAAKLMGISRRVLWSLLKEGRKKISDALINGKIIIIEGGFYKIRECGFCMRNRFGIKKHCRNINNMNGE</sequence>
<gene>
    <name evidence="3" type="ORF">MLAUSG7_1291</name>
</gene>
<keyword evidence="4" id="KW-1185">Reference proteome</keyword>
<accession>A0A8D6SVT0</accession>
<dbReference type="RefSeq" id="WP_214399625.1">
    <property type="nucleotide sequence ID" value="NZ_LR792632.1"/>
</dbReference>
<evidence type="ECO:0000313" key="3">
    <source>
        <dbReference type="EMBL" id="CAB3289571.1"/>
    </source>
</evidence>
<reference evidence="3 4" key="1">
    <citation type="submission" date="2020-04" db="EMBL/GenBank/DDBJ databases">
        <authorList>
            <consortium name="Genoscope - CEA"/>
            <person name="William W."/>
        </authorList>
    </citation>
    <scope>NUCLEOTIDE SEQUENCE [LARGE SCALE GENOMIC DNA]</scope>
    <source>
        <strain evidence="3 4">SG7</strain>
    </source>
</reference>
<proteinExistence type="inferred from homology"/>